<dbReference type="GO" id="GO:0005743">
    <property type="term" value="C:mitochondrial inner membrane"/>
    <property type="evidence" value="ECO:0007669"/>
    <property type="project" value="EnsemblFungi"/>
</dbReference>
<evidence type="ECO:0000313" key="11">
    <source>
        <dbReference type="Proteomes" id="UP000183365"/>
    </source>
</evidence>
<feature type="domain" description="GTP-binding protein TrmE N-terminal" evidence="8">
    <location>
        <begin position="34"/>
        <end position="159"/>
    </location>
</feature>
<protein>
    <submittedName>
        <fullName evidence="10">Related to tRNA modification GTPase MSS1, mitochondrial</fullName>
    </submittedName>
</protein>
<dbReference type="GO" id="GO:0030488">
    <property type="term" value="P:tRNA methylation"/>
    <property type="evidence" value="ECO:0007669"/>
    <property type="project" value="TreeGrafter"/>
</dbReference>
<dbReference type="NCBIfam" id="TIGR00231">
    <property type="entry name" value="small_GTP"/>
    <property type="match status" value="1"/>
</dbReference>
<dbReference type="InterPro" id="IPR005225">
    <property type="entry name" value="Small_GTP-bd"/>
</dbReference>
<reference evidence="11" key="1">
    <citation type="submission" date="2016-11" db="EMBL/GenBank/DDBJ databases">
        <authorList>
            <person name="Guldener U."/>
        </authorList>
    </citation>
    <scope>NUCLEOTIDE SEQUENCE [LARGE SCALE GENOMIC DNA]</scope>
</reference>
<dbReference type="Gene3D" id="3.30.1360.120">
    <property type="entry name" value="Probable tRNA modification gtpase trme, domain 1"/>
    <property type="match status" value="1"/>
</dbReference>
<evidence type="ECO:0000256" key="5">
    <source>
        <dbReference type="RuleBase" id="RU003313"/>
    </source>
</evidence>
<dbReference type="VEuPathDB" id="FungiDB:HGUI_00027"/>
<evidence type="ECO:0000259" key="7">
    <source>
        <dbReference type="Pfam" id="PF01926"/>
    </source>
</evidence>
<dbReference type="CDD" id="cd14858">
    <property type="entry name" value="TrmE_N"/>
    <property type="match status" value="1"/>
</dbReference>
<keyword evidence="2 5" id="KW-0819">tRNA processing</keyword>
<name>A0A1L0AYP7_9ASCO</name>
<dbReference type="InterPro" id="IPR027266">
    <property type="entry name" value="TrmE/GcvT-like"/>
</dbReference>
<keyword evidence="4 5" id="KW-0342">GTP-binding</keyword>
<dbReference type="InterPro" id="IPR025867">
    <property type="entry name" value="MnmE_helical"/>
</dbReference>
<dbReference type="InterPro" id="IPR027368">
    <property type="entry name" value="MnmE_dom2"/>
</dbReference>
<dbReference type="InterPro" id="IPR006073">
    <property type="entry name" value="GTP-bd"/>
</dbReference>
<dbReference type="Proteomes" id="UP000183365">
    <property type="component" value="Unassembled WGS sequence"/>
</dbReference>
<evidence type="ECO:0000256" key="4">
    <source>
        <dbReference type="ARBA" id="ARBA00023134"/>
    </source>
</evidence>
<organism evidence="10 11">
    <name type="scientific">Hanseniaspora guilliermondii</name>
    <dbReference type="NCBI Taxonomy" id="56406"/>
    <lineage>
        <taxon>Eukaryota</taxon>
        <taxon>Fungi</taxon>
        <taxon>Dikarya</taxon>
        <taxon>Ascomycota</taxon>
        <taxon>Saccharomycotina</taxon>
        <taxon>Saccharomycetes</taxon>
        <taxon>Saccharomycodales</taxon>
        <taxon>Saccharomycodaceae</taxon>
        <taxon>Hanseniaspora</taxon>
    </lineage>
</organism>
<dbReference type="PRINTS" id="PR00449">
    <property type="entry name" value="RASTRNSFRMNG"/>
</dbReference>
<feature type="coiled-coil region" evidence="6">
    <location>
        <begin position="221"/>
        <end position="248"/>
    </location>
</feature>
<dbReference type="Pfam" id="PF12631">
    <property type="entry name" value="MnmE_helical"/>
    <property type="match status" value="1"/>
</dbReference>
<dbReference type="Pfam" id="PF01926">
    <property type="entry name" value="MMR_HSR1"/>
    <property type="match status" value="1"/>
</dbReference>
<evidence type="ECO:0000256" key="2">
    <source>
        <dbReference type="ARBA" id="ARBA00022694"/>
    </source>
</evidence>
<dbReference type="GO" id="GO:0005525">
    <property type="term" value="F:GTP binding"/>
    <property type="evidence" value="ECO:0007669"/>
    <property type="project" value="UniProtKB-KW"/>
</dbReference>
<dbReference type="OrthoDB" id="188276at2759"/>
<dbReference type="Gene3D" id="1.20.120.430">
    <property type="entry name" value="tRNA modification GTPase MnmE domain 2"/>
    <property type="match status" value="1"/>
</dbReference>
<dbReference type="InterPro" id="IPR031168">
    <property type="entry name" value="G_TrmE"/>
</dbReference>
<dbReference type="CDD" id="cd04164">
    <property type="entry name" value="trmE"/>
    <property type="match status" value="1"/>
</dbReference>
<evidence type="ECO:0000256" key="3">
    <source>
        <dbReference type="ARBA" id="ARBA00022741"/>
    </source>
</evidence>
<evidence type="ECO:0000313" key="10">
    <source>
        <dbReference type="EMBL" id="SGZ37827.1"/>
    </source>
</evidence>
<dbReference type="GO" id="GO:0070899">
    <property type="term" value="P:mitochondrial tRNA wobble uridine modification"/>
    <property type="evidence" value="ECO:0007669"/>
    <property type="project" value="EnsemblFungi"/>
</dbReference>
<dbReference type="InterPro" id="IPR027417">
    <property type="entry name" value="P-loop_NTPase"/>
</dbReference>
<dbReference type="NCBIfam" id="NF003661">
    <property type="entry name" value="PRK05291.1-3"/>
    <property type="match status" value="1"/>
</dbReference>
<dbReference type="AlphaFoldDB" id="A0A1L0AYP7"/>
<feature type="domain" description="G" evidence="7">
    <location>
        <begin position="260"/>
        <end position="381"/>
    </location>
</feature>
<dbReference type="HAMAP" id="MF_00379">
    <property type="entry name" value="GTPase_MnmE"/>
    <property type="match status" value="1"/>
</dbReference>
<dbReference type="GO" id="GO:0003924">
    <property type="term" value="F:GTPase activity"/>
    <property type="evidence" value="ECO:0007669"/>
    <property type="project" value="InterPro"/>
</dbReference>
<evidence type="ECO:0000256" key="1">
    <source>
        <dbReference type="ARBA" id="ARBA00011043"/>
    </source>
</evidence>
<dbReference type="NCBIfam" id="TIGR00450">
    <property type="entry name" value="mnmE_trmE_thdF"/>
    <property type="match status" value="1"/>
</dbReference>
<proteinExistence type="inferred from homology"/>
<dbReference type="Gene3D" id="3.40.50.300">
    <property type="entry name" value="P-loop containing nucleotide triphosphate hydrolases"/>
    <property type="match status" value="1"/>
</dbReference>
<dbReference type="InterPro" id="IPR018948">
    <property type="entry name" value="GTP-bd_TrmE_N"/>
</dbReference>
<dbReference type="InterPro" id="IPR004520">
    <property type="entry name" value="GTPase_MnmE"/>
</dbReference>
<evidence type="ECO:0000259" key="9">
    <source>
        <dbReference type="Pfam" id="PF12631"/>
    </source>
</evidence>
<dbReference type="SUPFAM" id="SSF52540">
    <property type="entry name" value="P-loop containing nucleoside triphosphate hydrolases"/>
    <property type="match status" value="1"/>
</dbReference>
<comment type="similarity">
    <text evidence="1 5">Belongs to the TRAFAC class TrmE-Era-EngA-EngB-Septin-like GTPase superfamily. TrmE GTPase family.</text>
</comment>
<keyword evidence="6" id="KW-0175">Coiled coil</keyword>
<keyword evidence="3 5" id="KW-0547">Nucleotide-binding</keyword>
<feature type="domain" description="MnmE helical" evidence="9">
    <location>
        <begin position="162"/>
        <end position="509"/>
    </location>
</feature>
<gene>
    <name evidence="10" type="ORF">HGUI_00027</name>
</gene>
<dbReference type="PANTHER" id="PTHR42714">
    <property type="entry name" value="TRNA MODIFICATION GTPASE GTPBP3"/>
    <property type="match status" value="1"/>
</dbReference>
<dbReference type="PANTHER" id="PTHR42714:SF2">
    <property type="entry name" value="TRNA MODIFICATION GTPASE GTPBP3, MITOCHONDRIAL"/>
    <property type="match status" value="1"/>
</dbReference>
<accession>A0A1L0AYP7</accession>
<evidence type="ECO:0000256" key="6">
    <source>
        <dbReference type="SAM" id="Coils"/>
    </source>
</evidence>
<sequence>MFNSFRNLRSNNYRLFFEFCNNKRYFNTSDFKPTVYALSTPYGIKSAISVVRISGSESINIYKKLTGSSKIPKSRQAVLRSLYTYPEHILLDKALVFYFNGPYSYTGEDMLELHLHGSKSIVNTLFKSLNNLSMDKDNSMAVRMAQPGEFSKRAFLNGKMDLTELEGIRDIIDSETELERRSALKSFVGENKRVFEIWRGKILNAMMKMTAIIDFSEDADLQDVENIMNSAKKDIDALSAEINLFLEKINKTRFLKNGIRIALLGEPNVGKSSLINRMSSDDELAIVSEIAGTTRDSIDSVLDLYGFKVIITDTAGIRSHTLDEIEMMGILKSKKKFLASDIALLMVDPTTDLALDQSIIDMINIGLRENPEKIIFLVVNKCDLITNKDQLNSFIENINSKFNEKMKVIRISCNDKDLGIQPLMTELKNTFSTLTSENGSEPILVSTRVHEILTQEVMYGLNDFYSAYQDKDVLIASESLNIAASGLGNITGDSINADEVLGAVFSNFCIGK</sequence>
<keyword evidence="11" id="KW-1185">Reference proteome</keyword>
<dbReference type="EMBL" id="FQNF01000001">
    <property type="protein sequence ID" value="SGZ37827.1"/>
    <property type="molecule type" value="Genomic_DNA"/>
</dbReference>
<evidence type="ECO:0000259" key="8">
    <source>
        <dbReference type="Pfam" id="PF10396"/>
    </source>
</evidence>
<dbReference type="Pfam" id="PF10396">
    <property type="entry name" value="TrmE_N"/>
    <property type="match status" value="1"/>
</dbReference>